<sequence>MFIKIVKTFLIALSCIITLGVVNAYVFVPDLQRHGEIVAYRGGGSAVNYEKLKKTGCTAL</sequence>
<feature type="non-terminal residue" evidence="1">
    <location>
        <position position="60"/>
    </location>
</feature>
<dbReference type="EMBL" id="WEIA01000041">
    <property type="protein sequence ID" value="NLR24405.1"/>
    <property type="molecule type" value="Genomic_DNA"/>
</dbReference>
<comment type="caution">
    <text evidence="1">The sequence shown here is derived from an EMBL/GenBank/DDBJ whole genome shotgun (WGS) entry which is preliminary data.</text>
</comment>
<reference evidence="1" key="1">
    <citation type="submission" date="2019-10" db="EMBL/GenBank/DDBJ databases">
        <authorList>
            <person name="Paulsen S."/>
        </authorList>
    </citation>
    <scope>NUCLEOTIDE SEQUENCE</scope>
    <source>
        <strain evidence="1">LMG 19692</strain>
    </source>
</reference>
<gene>
    <name evidence="1" type="ORF">F9Y85_24510</name>
</gene>
<organism evidence="1 2">
    <name type="scientific">Pseudoalteromonas maricaloris</name>
    <dbReference type="NCBI Taxonomy" id="184924"/>
    <lineage>
        <taxon>Bacteria</taxon>
        <taxon>Pseudomonadati</taxon>
        <taxon>Pseudomonadota</taxon>
        <taxon>Gammaproteobacteria</taxon>
        <taxon>Alteromonadales</taxon>
        <taxon>Pseudoalteromonadaceae</taxon>
        <taxon>Pseudoalteromonas</taxon>
    </lineage>
</organism>
<name>A0A8I2HF62_9GAMM</name>
<dbReference type="AlphaFoldDB" id="A0A8I2HF62"/>
<evidence type="ECO:0000313" key="1">
    <source>
        <dbReference type="EMBL" id="NLR24405.1"/>
    </source>
</evidence>
<evidence type="ECO:0000313" key="2">
    <source>
        <dbReference type="Proteomes" id="UP000646877"/>
    </source>
</evidence>
<dbReference type="Proteomes" id="UP000646877">
    <property type="component" value="Unassembled WGS sequence"/>
</dbReference>
<proteinExistence type="predicted"/>
<accession>A0A8I2HF62</accession>
<protein>
    <submittedName>
        <fullName evidence="1">Glycerophosphodiester phosphodiesterase</fullName>
    </submittedName>
</protein>